<proteinExistence type="predicted"/>
<accession>A0A9W5VA54</accession>
<reference evidence="1 2" key="1">
    <citation type="submission" date="2012-12" db="EMBL/GenBank/DDBJ databases">
        <title>The Genome Sequence of Bacillus cereus VD196.</title>
        <authorList>
            <consortium name="The Broad Institute Genome Sequencing Platform"/>
            <consortium name="The Broad Institute Genome Sequencing Center for Infectious Disease"/>
            <person name="Feldgarden M."/>
            <person name="Van der Auwera G.A."/>
            <person name="Mahillon J."/>
            <person name="Duprez V."/>
            <person name="Timmery S."/>
            <person name="Mattelet C."/>
            <person name="Dierick K."/>
            <person name="Sun M."/>
            <person name="Yu Z."/>
            <person name="Zhu L."/>
            <person name="Hu X."/>
            <person name="Shank E.B."/>
            <person name="Swiecicka I."/>
            <person name="Hansen B.M."/>
            <person name="Andrup L."/>
            <person name="Walker B."/>
            <person name="Young S.K."/>
            <person name="Zeng Q."/>
            <person name="Gargeya S."/>
            <person name="Fitzgerald M."/>
            <person name="Haas B."/>
            <person name="Abouelleil A."/>
            <person name="Alvarado L."/>
            <person name="Arachchi H.M."/>
            <person name="Berlin A.M."/>
            <person name="Chapman S.B."/>
            <person name="Dewar J."/>
            <person name="Goldberg J."/>
            <person name="Griggs A."/>
            <person name="Gujja S."/>
            <person name="Hansen M."/>
            <person name="Howarth C."/>
            <person name="Imamovic A."/>
            <person name="Larimer J."/>
            <person name="McCowan C."/>
            <person name="Murphy C."/>
            <person name="Neiman D."/>
            <person name="Pearson M."/>
            <person name="Priest M."/>
            <person name="Roberts A."/>
            <person name="Saif S."/>
            <person name="Shea T."/>
            <person name="Sisk P."/>
            <person name="Sykes S."/>
            <person name="Wortman J."/>
            <person name="Nusbaum C."/>
            <person name="Birren B."/>
        </authorList>
    </citation>
    <scope>NUCLEOTIDE SEQUENCE [LARGE SCALE GENOMIC DNA]</scope>
    <source>
        <strain evidence="1 2">VD196</strain>
    </source>
</reference>
<evidence type="ECO:0000313" key="1">
    <source>
        <dbReference type="EMBL" id="EOO68398.1"/>
    </source>
</evidence>
<gene>
    <name evidence="1" type="ORF">IKE_01872</name>
</gene>
<protein>
    <recommendedName>
        <fullName evidence="3">Exosporium protein C</fullName>
    </recommendedName>
</protein>
<comment type="caution">
    <text evidence="1">The sequence shown here is derived from an EMBL/GenBank/DDBJ whole genome shotgun (WGS) entry which is preliminary data.</text>
</comment>
<dbReference type="Proteomes" id="UP000014023">
    <property type="component" value="Unassembled WGS sequence"/>
</dbReference>
<dbReference type="EMBL" id="AHFL01000007">
    <property type="protein sequence ID" value="EOO68398.1"/>
    <property type="molecule type" value="Genomic_DNA"/>
</dbReference>
<dbReference type="AlphaFoldDB" id="A0A9W5VA54"/>
<evidence type="ECO:0008006" key="3">
    <source>
        <dbReference type="Google" id="ProtNLM"/>
    </source>
</evidence>
<name>A0A9W5VA54_BACCE</name>
<sequence length="150" mass="16360">MKIVENMTHIIDYQATQPISKTGETTFAIPSSPNKAILANLKLRISSRDSRNNRVELIATIGVEGITGTSQVLFRIFRDNIEVFNAQVGIESTDSEQFYVQTFQAIDQNVSSGTHEYSLTVENLTSGASAEVVGPLSFSALAIGKEQKCC</sequence>
<evidence type="ECO:0000313" key="2">
    <source>
        <dbReference type="Proteomes" id="UP000014023"/>
    </source>
</evidence>
<organism evidence="1 2">
    <name type="scientific">Bacillus cereus VD196</name>
    <dbReference type="NCBI Taxonomy" id="1053243"/>
    <lineage>
        <taxon>Bacteria</taxon>
        <taxon>Bacillati</taxon>
        <taxon>Bacillota</taxon>
        <taxon>Bacilli</taxon>
        <taxon>Bacillales</taxon>
        <taxon>Bacillaceae</taxon>
        <taxon>Bacillus</taxon>
        <taxon>Bacillus cereus group</taxon>
    </lineage>
</organism>